<dbReference type="EC" id="3.6.1.1" evidence="2"/>
<dbReference type="GO" id="GO:0006796">
    <property type="term" value="P:phosphate-containing compound metabolic process"/>
    <property type="evidence" value="ECO:0007669"/>
    <property type="project" value="InterPro"/>
</dbReference>
<dbReference type="GO" id="GO:0004427">
    <property type="term" value="F:inorganic diphosphate phosphatase activity"/>
    <property type="evidence" value="ECO:0007669"/>
    <property type="project" value="UniProtKB-EC"/>
</dbReference>
<dbReference type="GO" id="GO:0000287">
    <property type="term" value="F:magnesium ion binding"/>
    <property type="evidence" value="ECO:0007669"/>
    <property type="project" value="InterPro"/>
</dbReference>
<evidence type="ECO:0000256" key="1">
    <source>
        <dbReference type="ARBA" id="ARBA00001946"/>
    </source>
</evidence>
<evidence type="ECO:0000256" key="2">
    <source>
        <dbReference type="ARBA" id="ARBA00012146"/>
    </source>
</evidence>
<dbReference type="InterPro" id="IPR008162">
    <property type="entry name" value="Pyrophosphatase"/>
</dbReference>
<comment type="cofactor">
    <cofactor evidence="1">
        <name>Mg(2+)</name>
        <dbReference type="ChEBI" id="CHEBI:18420"/>
    </cofactor>
</comment>
<evidence type="ECO:0000256" key="3">
    <source>
        <dbReference type="ARBA" id="ARBA00022723"/>
    </source>
</evidence>
<dbReference type="SUPFAM" id="SSF50324">
    <property type="entry name" value="Inorganic pyrophosphatase"/>
    <property type="match status" value="1"/>
</dbReference>
<dbReference type="EMBL" id="LBWF01000004">
    <property type="protein sequence ID" value="KKR02320.1"/>
    <property type="molecule type" value="Genomic_DNA"/>
</dbReference>
<dbReference type="AlphaFoldDB" id="A0A0G0PVX8"/>
<keyword evidence="4" id="KW-0378">Hydrolase</keyword>
<gene>
    <name evidence="6" type="ORF">UT29_C0004G0013</name>
</gene>
<accession>A0A0G0PVX8</accession>
<proteinExistence type="predicted"/>
<evidence type="ECO:0000256" key="5">
    <source>
        <dbReference type="ARBA" id="ARBA00022842"/>
    </source>
</evidence>
<keyword evidence="5" id="KW-0460">Magnesium</keyword>
<dbReference type="Pfam" id="PF00719">
    <property type="entry name" value="Pyrophosphatase"/>
    <property type="match status" value="1"/>
</dbReference>
<evidence type="ECO:0000256" key="4">
    <source>
        <dbReference type="ARBA" id="ARBA00022801"/>
    </source>
</evidence>
<evidence type="ECO:0000313" key="7">
    <source>
        <dbReference type="Proteomes" id="UP000034845"/>
    </source>
</evidence>
<dbReference type="InterPro" id="IPR036649">
    <property type="entry name" value="Pyrophosphatase_sf"/>
</dbReference>
<dbReference type="Proteomes" id="UP000034845">
    <property type="component" value="Unassembled WGS sequence"/>
</dbReference>
<dbReference type="Gene3D" id="3.90.80.10">
    <property type="entry name" value="Inorganic pyrophosphatase"/>
    <property type="match status" value="1"/>
</dbReference>
<reference evidence="6 7" key="1">
    <citation type="journal article" date="2015" name="Nature">
        <title>rRNA introns, odd ribosomes, and small enigmatic genomes across a large radiation of phyla.</title>
        <authorList>
            <person name="Brown C.T."/>
            <person name="Hug L.A."/>
            <person name="Thomas B.C."/>
            <person name="Sharon I."/>
            <person name="Castelle C.J."/>
            <person name="Singh A."/>
            <person name="Wilkins M.J."/>
            <person name="Williams K.H."/>
            <person name="Banfield J.F."/>
        </authorList>
    </citation>
    <scope>NUCLEOTIDE SEQUENCE [LARGE SCALE GENOMIC DNA]</scope>
    <source>
        <strain evidence="7">GW2011_GWA1_39_13</strain>
    </source>
</reference>
<evidence type="ECO:0000313" key="6">
    <source>
        <dbReference type="EMBL" id="KKR02320.1"/>
    </source>
</evidence>
<dbReference type="GO" id="GO:0005737">
    <property type="term" value="C:cytoplasm"/>
    <property type="evidence" value="ECO:0007669"/>
    <property type="project" value="InterPro"/>
</dbReference>
<sequence>MKHDGEINIIKFMDSKSLELARKYLGVKVEVTMDRPLGTKHPKHDFVYEVNYGFIEGVKAPDGEYLDAYYLGVAEPLEKSEGQVIAIIHRKNNDDDKLVVVPEGMEFTDEEIMKQVHFQEQWFESEVVRK</sequence>
<keyword evidence="3" id="KW-0479">Metal-binding</keyword>
<name>A0A0G0PVX8_YANXG</name>
<comment type="caution">
    <text evidence="6">The sequence shown here is derived from an EMBL/GenBank/DDBJ whole genome shotgun (WGS) entry which is preliminary data.</text>
</comment>
<protein>
    <recommendedName>
        <fullName evidence="2">inorganic diphosphatase</fullName>
        <ecNumber evidence="2">3.6.1.1</ecNumber>
    </recommendedName>
</protein>
<organism evidence="6 7">
    <name type="scientific">Yanofskybacteria sp. (strain GW2011_GWA1_39_13)</name>
    <dbReference type="NCBI Taxonomy" id="1619019"/>
    <lineage>
        <taxon>Bacteria</taxon>
        <taxon>Candidatus Yanofskyibacteriota</taxon>
    </lineage>
</organism>